<proteinExistence type="predicted"/>
<sequence>MVKDIRACAEKYYPGEWYLAGEAGKGFAVVATEISGMATQTKEATVNITELIQNVSSAISEVVGVIRQMIAGINEEKQGASNTADSFLAIEKNTFAIQEHVKKLAAEINELKEANSVIVASIQTISAVSEEVSAHASETMEADEENSTRLNDMKDTMQGLLNKIEERRNR</sequence>
<protein>
    <recommendedName>
        <fullName evidence="3">Methyl-accepting transducer domain-containing protein</fullName>
    </recommendedName>
</protein>
<keyword evidence="5" id="KW-1185">Reference proteome</keyword>
<evidence type="ECO:0000259" key="3">
    <source>
        <dbReference type="PROSITE" id="PS50111"/>
    </source>
</evidence>
<reference evidence="4 5" key="1">
    <citation type="submission" date="2020-08" db="EMBL/GenBank/DDBJ databases">
        <title>Genome public.</title>
        <authorList>
            <person name="Liu C."/>
            <person name="Sun Q."/>
        </authorList>
    </citation>
    <scope>NUCLEOTIDE SEQUENCE [LARGE SCALE GENOMIC DNA]</scope>
    <source>
        <strain evidence="4 5">BX0805</strain>
    </source>
</reference>
<dbReference type="EMBL" id="JACOQH010000003">
    <property type="protein sequence ID" value="MBC5753702.1"/>
    <property type="molecule type" value="Genomic_DNA"/>
</dbReference>
<dbReference type="PANTHER" id="PTHR32089">
    <property type="entry name" value="METHYL-ACCEPTING CHEMOTAXIS PROTEIN MCPB"/>
    <property type="match status" value="1"/>
</dbReference>
<evidence type="ECO:0000256" key="2">
    <source>
        <dbReference type="PROSITE-ProRule" id="PRU00284"/>
    </source>
</evidence>
<evidence type="ECO:0000313" key="5">
    <source>
        <dbReference type="Proteomes" id="UP000621540"/>
    </source>
</evidence>
<dbReference type="SUPFAM" id="SSF58104">
    <property type="entry name" value="Methyl-accepting chemotaxis protein (MCP) signaling domain"/>
    <property type="match status" value="1"/>
</dbReference>
<name>A0ABR7I9U6_9FIRM</name>
<dbReference type="PROSITE" id="PS50111">
    <property type="entry name" value="CHEMOTAXIS_TRANSDUC_2"/>
    <property type="match status" value="1"/>
</dbReference>
<evidence type="ECO:0000256" key="1">
    <source>
        <dbReference type="ARBA" id="ARBA00023224"/>
    </source>
</evidence>
<dbReference type="Proteomes" id="UP000621540">
    <property type="component" value="Unassembled WGS sequence"/>
</dbReference>
<dbReference type="Gene3D" id="1.10.287.950">
    <property type="entry name" value="Methyl-accepting chemotaxis protein"/>
    <property type="match status" value="1"/>
</dbReference>
<feature type="domain" description="Methyl-accepting transducer" evidence="3">
    <location>
        <begin position="20"/>
        <end position="133"/>
    </location>
</feature>
<comment type="caution">
    <text evidence="4">The sequence shown here is derived from an EMBL/GenBank/DDBJ whole genome shotgun (WGS) entry which is preliminary data.</text>
</comment>
<gene>
    <name evidence="4" type="ORF">H8Z76_06590</name>
</gene>
<dbReference type="Pfam" id="PF00015">
    <property type="entry name" value="MCPsignal"/>
    <property type="match status" value="1"/>
</dbReference>
<accession>A0ABR7I9U6</accession>
<organism evidence="4 5">
    <name type="scientific">Roseburia yibonii</name>
    <dbReference type="NCBI Taxonomy" id="2763063"/>
    <lineage>
        <taxon>Bacteria</taxon>
        <taxon>Bacillati</taxon>
        <taxon>Bacillota</taxon>
        <taxon>Clostridia</taxon>
        <taxon>Lachnospirales</taxon>
        <taxon>Lachnospiraceae</taxon>
        <taxon>Roseburia</taxon>
    </lineage>
</organism>
<keyword evidence="1 2" id="KW-0807">Transducer</keyword>
<dbReference type="InterPro" id="IPR004089">
    <property type="entry name" value="MCPsignal_dom"/>
</dbReference>
<dbReference type="PANTHER" id="PTHR32089:SF112">
    <property type="entry name" value="LYSOZYME-LIKE PROTEIN-RELATED"/>
    <property type="match status" value="1"/>
</dbReference>
<dbReference type="RefSeq" id="WP_186982014.1">
    <property type="nucleotide sequence ID" value="NZ_JACOQH010000003.1"/>
</dbReference>
<evidence type="ECO:0000313" key="4">
    <source>
        <dbReference type="EMBL" id="MBC5753702.1"/>
    </source>
</evidence>